<comment type="caution">
    <text evidence="1">The sequence shown here is derived from an EMBL/GenBank/DDBJ whole genome shotgun (WGS) entry which is preliminary data.</text>
</comment>
<dbReference type="Proteomes" id="UP000230233">
    <property type="component" value="Unassembled WGS sequence"/>
</dbReference>
<evidence type="ECO:0000313" key="2">
    <source>
        <dbReference type="Proteomes" id="UP000230233"/>
    </source>
</evidence>
<name>A0A2G5S974_9PELO</name>
<accession>A0A2G5S974</accession>
<dbReference type="EMBL" id="PDUG01000086">
    <property type="protein sequence ID" value="PIC11459.1"/>
    <property type="molecule type" value="Genomic_DNA"/>
</dbReference>
<keyword evidence="2" id="KW-1185">Reference proteome</keyword>
<evidence type="ECO:0000313" key="1">
    <source>
        <dbReference type="EMBL" id="PIC11459.1"/>
    </source>
</evidence>
<dbReference type="AlphaFoldDB" id="A0A2G5S974"/>
<sequence length="72" mass="8780">MKRPDRLASYEENSKRLIGMEQLEGRDVTGRRYRKEGLKLKLGRQMMKPVWRLITIERKEEEVSVFTRRWVD</sequence>
<organism evidence="1 2">
    <name type="scientific">Caenorhabditis nigoni</name>
    <dbReference type="NCBI Taxonomy" id="1611254"/>
    <lineage>
        <taxon>Eukaryota</taxon>
        <taxon>Metazoa</taxon>
        <taxon>Ecdysozoa</taxon>
        <taxon>Nematoda</taxon>
        <taxon>Chromadorea</taxon>
        <taxon>Rhabditida</taxon>
        <taxon>Rhabditina</taxon>
        <taxon>Rhabditomorpha</taxon>
        <taxon>Rhabditoidea</taxon>
        <taxon>Rhabditidae</taxon>
        <taxon>Peloderinae</taxon>
        <taxon>Caenorhabditis</taxon>
    </lineage>
</organism>
<reference evidence="2" key="1">
    <citation type="submission" date="2017-10" db="EMBL/GenBank/DDBJ databases">
        <title>Rapid genome shrinkage in a self-fertile nematode reveals novel sperm competition proteins.</title>
        <authorList>
            <person name="Yin D."/>
            <person name="Schwarz E.M."/>
            <person name="Thomas C.G."/>
            <person name="Felde R.L."/>
            <person name="Korf I.F."/>
            <person name="Cutter A.D."/>
            <person name="Schartner C.M."/>
            <person name="Ralston E.J."/>
            <person name="Meyer B.J."/>
            <person name="Haag E.S."/>
        </authorList>
    </citation>
    <scope>NUCLEOTIDE SEQUENCE [LARGE SCALE GENOMIC DNA]</scope>
    <source>
        <strain evidence="2">JU1422</strain>
    </source>
</reference>
<gene>
    <name evidence="1" type="ORF">B9Z55_029074</name>
</gene>
<protein>
    <submittedName>
        <fullName evidence="1">Uncharacterized protein</fullName>
    </submittedName>
</protein>
<proteinExistence type="predicted"/>